<keyword evidence="8" id="KW-1185">Reference proteome</keyword>
<dbReference type="EMBL" id="CAJNOH010000167">
    <property type="protein sequence ID" value="CAF0921499.1"/>
    <property type="molecule type" value="Genomic_DNA"/>
</dbReference>
<evidence type="ECO:0000313" key="5">
    <source>
        <dbReference type="EMBL" id="CAF1414360.1"/>
    </source>
</evidence>
<dbReference type="EMBL" id="CAJOAX010006889">
    <property type="protein sequence ID" value="CAF3994410.1"/>
    <property type="molecule type" value="Genomic_DNA"/>
</dbReference>
<dbReference type="Proteomes" id="UP000663889">
    <property type="component" value="Unassembled WGS sequence"/>
</dbReference>
<sequence>MTNKQILSFKKNPNLCETSTEYPSLGRSLAPRHLCTCVKPKISETIHVEKLSNKEDVSQHHDQHEQNSKENSKNAREQTELIKLFQYKQQDELNDKLYKKYRYPLRRAKGNDDDDEEKDNTN</sequence>
<comment type="caution">
    <text evidence="5">The sequence shown here is derived from an EMBL/GenBank/DDBJ whole genome shotgun (WGS) entry which is preliminary data.</text>
</comment>
<dbReference type="Proteomes" id="UP000663823">
    <property type="component" value="Unassembled WGS sequence"/>
</dbReference>
<dbReference type="EMBL" id="CAJNOU010001707">
    <property type="protein sequence ID" value="CAF1242712.1"/>
    <property type="molecule type" value="Genomic_DNA"/>
</dbReference>
<dbReference type="Proteomes" id="UP000663874">
    <property type="component" value="Unassembled WGS sequence"/>
</dbReference>
<feature type="compositionally biased region" description="Acidic residues" evidence="1">
    <location>
        <begin position="112"/>
        <end position="122"/>
    </location>
</feature>
<dbReference type="OrthoDB" id="10029424at2759"/>
<dbReference type="EMBL" id="CAJOBE010004732">
    <property type="protein sequence ID" value="CAF3944970.1"/>
    <property type="molecule type" value="Genomic_DNA"/>
</dbReference>
<evidence type="ECO:0000313" key="7">
    <source>
        <dbReference type="EMBL" id="CAF3994410.1"/>
    </source>
</evidence>
<evidence type="ECO:0000313" key="8">
    <source>
        <dbReference type="Proteomes" id="UP000663870"/>
    </source>
</evidence>
<evidence type="ECO:0000313" key="2">
    <source>
        <dbReference type="EMBL" id="CAF0921499.1"/>
    </source>
</evidence>
<dbReference type="Proteomes" id="UP000663882">
    <property type="component" value="Unassembled WGS sequence"/>
</dbReference>
<evidence type="ECO:0000313" key="3">
    <source>
        <dbReference type="EMBL" id="CAF1178391.1"/>
    </source>
</evidence>
<protein>
    <submittedName>
        <fullName evidence="5">Uncharacterized protein</fullName>
    </submittedName>
</protein>
<dbReference type="EMBL" id="CAJNOO010001618">
    <property type="protein sequence ID" value="CAF1178391.1"/>
    <property type="molecule type" value="Genomic_DNA"/>
</dbReference>
<evidence type="ECO:0000313" key="6">
    <source>
        <dbReference type="EMBL" id="CAF3944970.1"/>
    </source>
</evidence>
<dbReference type="AlphaFoldDB" id="A0A815M7X0"/>
<evidence type="ECO:0000313" key="4">
    <source>
        <dbReference type="EMBL" id="CAF1242712.1"/>
    </source>
</evidence>
<accession>A0A815M7X0</accession>
<organism evidence="5 8">
    <name type="scientific">Rotaria sordida</name>
    <dbReference type="NCBI Taxonomy" id="392033"/>
    <lineage>
        <taxon>Eukaryota</taxon>
        <taxon>Metazoa</taxon>
        <taxon>Spiralia</taxon>
        <taxon>Gnathifera</taxon>
        <taxon>Rotifera</taxon>
        <taxon>Eurotatoria</taxon>
        <taxon>Bdelloidea</taxon>
        <taxon>Philodinida</taxon>
        <taxon>Philodinidae</taxon>
        <taxon>Rotaria</taxon>
    </lineage>
</organism>
<dbReference type="Proteomes" id="UP000663854">
    <property type="component" value="Unassembled WGS sequence"/>
</dbReference>
<name>A0A815M7X0_9BILA</name>
<feature type="region of interest" description="Disordered" evidence="1">
    <location>
        <begin position="96"/>
        <end position="122"/>
    </location>
</feature>
<feature type="compositionally biased region" description="Basic residues" evidence="1">
    <location>
        <begin position="99"/>
        <end position="108"/>
    </location>
</feature>
<dbReference type="Proteomes" id="UP000663870">
    <property type="component" value="Unassembled WGS sequence"/>
</dbReference>
<reference evidence="5" key="1">
    <citation type="submission" date="2021-02" db="EMBL/GenBank/DDBJ databases">
        <authorList>
            <person name="Nowell W R."/>
        </authorList>
    </citation>
    <scope>NUCLEOTIDE SEQUENCE</scope>
</reference>
<proteinExistence type="predicted"/>
<feature type="region of interest" description="Disordered" evidence="1">
    <location>
        <begin position="49"/>
        <end position="77"/>
    </location>
</feature>
<gene>
    <name evidence="6" type="ORF">FNK824_LOCUS22890</name>
    <name evidence="5" type="ORF">JXQ802_LOCUS35468</name>
    <name evidence="7" type="ORF">OTI717_LOCUS28658</name>
    <name evidence="2" type="ORF">PYM288_LOCUS10550</name>
    <name evidence="3" type="ORF">RFH988_LOCUS23364</name>
    <name evidence="4" type="ORF">SEV965_LOCUS23310</name>
</gene>
<evidence type="ECO:0000256" key="1">
    <source>
        <dbReference type="SAM" id="MobiDB-lite"/>
    </source>
</evidence>
<dbReference type="EMBL" id="CAJNOL010001753">
    <property type="protein sequence ID" value="CAF1414360.1"/>
    <property type="molecule type" value="Genomic_DNA"/>
</dbReference>